<dbReference type="NCBIfam" id="TIGR02532">
    <property type="entry name" value="IV_pilin_GFxxxE"/>
    <property type="match status" value="1"/>
</dbReference>
<sequence length="180" mass="19452">MNRAHDIRGFSMIEVLVTILLICIGVLGLVALQGRTIAYTQDSALRNAAAMLADDLQEMMRADLDKVIANGLPRNSSDYYKAKNADFPDPADDCTSLANASASQRLGCWAEKVKANLPGAEDLMNGEFHICRTKTSGSCTGDGSTIEIQLAWAVKGGECLASSEDDDENDYCTYSVRAEF</sequence>
<dbReference type="InterPro" id="IPR013362">
    <property type="entry name" value="Pilus_4_PilV"/>
</dbReference>
<gene>
    <name evidence="2" type="primary">pilV</name>
    <name evidence="2" type="ORF">CXK94_12220</name>
</gene>
<keyword evidence="1" id="KW-1133">Transmembrane helix</keyword>
<protein>
    <submittedName>
        <fullName evidence="2">Type IV pilus modification protein PilV</fullName>
    </submittedName>
</protein>
<dbReference type="InterPro" id="IPR012902">
    <property type="entry name" value="N_methyl_site"/>
</dbReference>
<dbReference type="AlphaFoldDB" id="A0A2N8T3F6"/>
<evidence type="ECO:0000256" key="1">
    <source>
        <dbReference type="SAM" id="Phobius"/>
    </source>
</evidence>
<dbReference type="RefSeq" id="WP_102894550.1">
    <property type="nucleotide sequence ID" value="NZ_JAMOHU010000002.1"/>
</dbReference>
<dbReference type="Proteomes" id="UP000236023">
    <property type="component" value="Unassembled WGS sequence"/>
</dbReference>
<evidence type="ECO:0000313" key="2">
    <source>
        <dbReference type="EMBL" id="PNG09294.1"/>
    </source>
</evidence>
<dbReference type="EMBL" id="POUT01000006">
    <property type="protein sequence ID" value="PNG09294.1"/>
    <property type="molecule type" value="Genomic_DNA"/>
</dbReference>
<reference evidence="2 3" key="1">
    <citation type="submission" date="2018-01" db="EMBL/GenBank/DDBJ databases">
        <title>Denitrification phenotypes of diverse strains of Pseudomonas stutzeri.</title>
        <authorList>
            <person name="Milligan D.A."/>
            <person name="Bergaust L."/>
            <person name="Bakken L.R."/>
            <person name="Frostegard A."/>
        </authorList>
    </citation>
    <scope>NUCLEOTIDE SEQUENCE [LARGE SCALE GENOMIC DNA]</scope>
    <source>
        <strain evidence="2 3">24a75</strain>
    </source>
</reference>
<keyword evidence="1" id="KW-0812">Transmembrane</keyword>
<evidence type="ECO:0000313" key="3">
    <source>
        <dbReference type="Proteomes" id="UP000236023"/>
    </source>
</evidence>
<feature type="transmembrane region" description="Helical" evidence="1">
    <location>
        <begin position="12"/>
        <end position="32"/>
    </location>
</feature>
<organism evidence="2 3">
    <name type="scientific">Stutzerimonas stutzeri</name>
    <name type="common">Pseudomonas stutzeri</name>
    <dbReference type="NCBI Taxonomy" id="316"/>
    <lineage>
        <taxon>Bacteria</taxon>
        <taxon>Pseudomonadati</taxon>
        <taxon>Pseudomonadota</taxon>
        <taxon>Gammaproteobacteria</taxon>
        <taxon>Pseudomonadales</taxon>
        <taxon>Pseudomonadaceae</taxon>
        <taxon>Stutzerimonas</taxon>
    </lineage>
</organism>
<dbReference type="Pfam" id="PF07963">
    <property type="entry name" value="N_methyl"/>
    <property type="match status" value="1"/>
</dbReference>
<dbReference type="NCBIfam" id="TIGR02523">
    <property type="entry name" value="type_IV_pilV"/>
    <property type="match status" value="1"/>
</dbReference>
<name>A0A2N8T3F6_STUST</name>
<proteinExistence type="predicted"/>
<comment type="caution">
    <text evidence="2">The sequence shown here is derived from an EMBL/GenBank/DDBJ whole genome shotgun (WGS) entry which is preliminary data.</text>
</comment>
<keyword evidence="1" id="KW-0472">Membrane</keyword>
<accession>A0A2N8T3F6</accession>